<evidence type="ECO:0000313" key="2">
    <source>
        <dbReference type="EMBL" id="KAF5452112.1"/>
    </source>
</evidence>
<sequence length="389" mass="42186">MSSSDTESPLGSPPTPPKHNPSILQSASHFITLKLTIDNYLLWKAQIVPFLKGHQLYGYVDRTLPKPPSTINAAVNPAYTRWLLQDQLIISAINSSLSNNVLSHVLECTTSHEVLTTLQNLFAAQSSAHVVHIQYQLATLKKGSESISKYYQKAISLAASLGAAGHPVSQSQFSIYLLAGLGSDYESIVTSITTRPEPLSSHQIYSFLLNHESRLTHQHQSLTSGTNIAAYPTSFRPPSSASNSTRGRNQNHRGGRRGRGRGGQFPNQFSTRSDTRPLCQVCHKHGHTAISCYHRFNQSYQAPAPPSFTAHFTSMPPTPSPSPWFPDTAATNHFTADFSNLNLDSTPYQGTDQVSIGVGSSIPIQNVGSAHINTPNGFANPSGSSSGNR</sequence>
<comment type="caution">
    <text evidence="2">The sequence shown here is derived from an EMBL/GenBank/DDBJ whole genome shotgun (WGS) entry which is preliminary data.</text>
</comment>
<dbReference type="Pfam" id="PF14223">
    <property type="entry name" value="Retrotran_gag_2"/>
    <property type="match status" value="1"/>
</dbReference>
<dbReference type="Gramene" id="Jr12_08890_p1">
    <property type="protein sequence ID" value="cds.Jr12_08890_p1"/>
    <property type="gene ID" value="Jr12_08890"/>
</dbReference>
<evidence type="ECO:0000313" key="3">
    <source>
        <dbReference type="Proteomes" id="UP000619265"/>
    </source>
</evidence>
<dbReference type="EMBL" id="LIHL02000012">
    <property type="protein sequence ID" value="KAF5452112.1"/>
    <property type="molecule type" value="Genomic_DNA"/>
</dbReference>
<proteinExistence type="predicted"/>
<evidence type="ECO:0008006" key="4">
    <source>
        <dbReference type="Google" id="ProtNLM"/>
    </source>
</evidence>
<dbReference type="Proteomes" id="UP000619265">
    <property type="component" value="Unassembled WGS sequence"/>
</dbReference>
<reference evidence="2" key="2">
    <citation type="submission" date="2020-03" db="EMBL/GenBank/DDBJ databases">
        <title>Walnut 2.0.</title>
        <authorList>
            <person name="Marrano A."/>
            <person name="Britton M."/>
            <person name="Zimin A.V."/>
            <person name="Zaini P.A."/>
            <person name="Workman R."/>
            <person name="Puiu D."/>
            <person name="Bianco L."/>
            <person name="Allen B.J."/>
            <person name="Troggio M."/>
            <person name="Leslie C.A."/>
            <person name="Timp W."/>
            <person name="Dendekar A."/>
            <person name="Salzberg S.L."/>
            <person name="Neale D.B."/>
        </authorList>
    </citation>
    <scope>NUCLEOTIDE SEQUENCE</scope>
    <source>
        <tissue evidence="2">Leaves</tissue>
    </source>
</reference>
<reference evidence="2" key="1">
    <citation type="submission" date="2015-10" db="EMBL/GenBank/DDBJ databases">
        <authorList>
            <person name="Martinez-Garcia P.J."/>
            <person name="Crepeau M.W."/>
            <person name="Puiu D."/>
            <person name="Gonzalez-Ibeas D."/>
            <person name="Whalen J."/>
            <person name="Stevens K."/>
            <person name="Paul R."/>
            <person name="Butterfield T."/>
            <person name="Britton M."/>
            <person name="Reagan R."/>
            <person name="Chakraborty S."/>
            <person name="Walawage S.L."/>
            <person name="Vasquez-Gross H.A."/>
            <person name="Cardeno C."/>
            <person name="Famula R."/>
            <person name="Pratt K."/>
            <person name="Kuruganti S."/>
            <person name="Aradhya M.K."/>
            <person name="Leslie C.A."/>
            <person name="Dandekar A.M."/>
            <person name="Salzberg S.L."/>
            <person name="Wegrzyn J.L."/>
            <person name="Langley C.H."/>
            <person name="Neale D.B."/>
        </authorList>
    </citation>
    <scope>NUCLEOTIDE SEQUENCE</scope>
    <source>
        <tissue evidence="2">Leaves</tissue>
    </source>
</reference>
<dbReference type="PANTHER" id="PTHR47481">
    <property type="match status" value="1"/>
</dbReference>
<feature type="compositionally biased region" description="Basic residues" evidence="1">
    <location>
        <begin position="249"/>
        <end position="260"/>
    </location>
</feature>
<feature type="region of interest" description="Disordered" evidence="1">
    <location>
        <begin position="228"/>
        <end position="273"/>
    </location>
</feature>
<feature type="compositionally biased region" description="Polar residues" evidence="1">
    <location>
        <begin position="236"/>
        <end position="245"/>
    </location>
</feature>
<protein>
    <recommendedName>
        <fullName evidence="4">Retrotransposon Copia-like N-terminal domain-containing protein</fullName>
    </recommendedName>
</protein>
<dbReference type="AlphaFoldDB" id="A0A833U6A8"/>
<name>A0A833U6A8_JUGRE</name>
<feature type="region of interest" description="Disordered" evidence="1">
    <location>
        <begin position="1"/>
        <end position="21"/>
    </location>
</feature>
<dbReference type="PANTHER" id="PTHR47481:SF10">
    <property type="entry name" value="COPIA-LIKE POLYPROTEIN_RETROTRANSPOSON"/>
    <property type="match status" value="1"/>
</dbReference>
<gene>
    <name evidence="2" type="ORF">F2P56_027145</name>
</gene>
<accession>A0A833U6A8</accession>
<organism evidence="2 3">
    <name type="scientific">Juglans regia</name>
    <name type="common">English walnut</name>
    <dbReference type="NCBI Taxonomy" id="51240"/>
    <lineage>
        <taxon>Eukaryota</taxon>
        <taxon>Viridiplantae</taxon>
        <taxon>Streptophyta</taxon>
        <taxon>Embryophyta</taxon>
        <taxon>Tracheophyta</taxon>
        <taxon>Spermatophyta</taxon>
        <taxon>Magnoliopsida</taxon>
        <taxon>eudicotyledons</taxon>
        <taxon>Gunneridae</taxon>
        <taxon>Pentapetalae</taxon>
        <taxon>rosids</taxon>
        <taxon>fabids</taxon>
        <taxon>Fagales</taxon>
        <taxon>Juglandaceae</taxon>
        <taxon>Juglans</taxon>
    </lineage>
</organism>
<evidence type="ECO:0000256" key="1">
    <source>
        <dbReference type="SAM" id="MobiDB-lite"/>
    </source>
</evidence>